<comment type="caution">
    <text evidence="1">The sequence shown here is derived from an EMBL/GenBank/DDBJ whole genome shotgun (WGS) entry which is preliminary data.</text>
</comment>
<evidence type="ECO:0000313" key="1">
    <source>
        <dbReference type="EMBL" id="KAI9906123.1"/>
    </source>
</evidence>
<name>A0ACC0VK58_9STRA</name>
<accession>A0ACC0VK58</accession>
<dbReference type="EMBL" id="CM047588">
    <property type="protein sequence ID" value="KAI9906123.1"/>
    <property type="molecule type" value="Genomic_DNA"/>
</dbReference>
<proteinExistence type="predicted"/>
<protein>
    <submittedName>
        <fullName evidence="1">Uncharacterized protein</fullName>
    </submittedName>
</protein>
<evidence type="ECO:0000313" key="2">
    <source>
        <dbReference type="Proteomes" id="UP001163321"/>
    </source>
</evidence>
<organism evidence="1 2">
    <name type="scientific">Peronosclerospora sorghi</name>
    <dbReference type="NCBI Taxonomy" id="230839"/>
    <lineage>
        <taxon>Eukaryota</taxon>
        <taxon>Sar</taxon>
        <taxon>Stramenopiles</taxon>
        <taxon>Oomycota</taxon>
        <taxon>Peronosporomycetes</taxon>
        <taxon>Peronosporales</taxon>
        <taxon>Peronosporaceae</taxon>
        <taxon>Peronosclerospora</taxon>
    </lineage>
</organism>
<gene>
    <name evidence="1" type="ORF">PsorP6_013451</name>
</gene>
<sequence length="237" mass="26184">MSNLPINAVKFLGRDAVVATVGYDCVVVEYCCCVRKLNCPIFGSSCSSSQLRIWDLKASKQCPVTGAGYSSPLTTLETHPTRPELLITGADDGRLSFWDRRKMNTPFRTETYHQRELRALKIHPASPRYLYTGGDDALVYCWDFHHGRNPRDSVEYERPSGSADSHNSSALGPFGTSSSDGISKEGQEGLYVQQIISGQLAWNALAIHIDSDTLVAGSDAQSIVIVQHVSKWKQQLF</sequence>
<dbReference type="Proteomes" id="UP001163321">
    <property type="component" value="Chromosome 9"/>
</dbReference>
<reference evidence="1 2" key="1">
    <citation type="journal article" date="2022" name="bioRxiv">
        <title>The genome of the oomycete Peronosclerospora sorghi, a cosmopolitan pathogen of maize and sorghum, is inflated with dispersed pseudogenes.</title>
        <authorList>
            <person name="Fletcher K."/>
            <person name="Martin F."/>
            <person name="Isakeit T."/>
            <person name="Cavanaugh K."/>
            <person name="Magill C."/>
            <person name="Michelmore R."/>
        </authorList>
    </citation>
    <scope>NUCLEOTIDE SEQUENCE [LARGE SCALE GENOMIC DNA]</scope>
    <source>
        <strain evidence="1">P6</strain>
    </source>
</reference>
<keyword evidence="2" id="KW-1185">Reference proteome</keyword>